<protein>
    <submittedName>
        <fullName evidence="1">SGNH hydrolase-type esterase superfamily protein</fullName>
    </submittedName>
</protein>
<dbReference type="EMBL" id="BKCP01006195">
    <property type="protein sequence ID" value="GER41926.1"/>
    <property type="molecule type" value="Genomic_DNA"/>
</dbReference>
<evidence type="ECO:0000313" key="2">
    <source>
        <dbReference type="Proteomes" id="UP000325081"/>
    </source>
</evidence>
<organism evidence="1 2">
    <name type="scientific">Striga asiatica</name>
    <name type="common">Asiatic witchweed</name>
    <name type="synonym">Buchnera asiatica</name>
    <dbReference type="NCBI Taxonomy" id="4170"/>
    <lineage>
        <taxon>Eukaryota</taxon>
        <taxon>Viridiplantae</taxon>
        <taxon>Streptophyta</taxon>
        <taxon>Embryophyta</taxon>
        <taxon>Tracheophyta</taxon>
        <taxon>Spermatophyta</taxon>
        <taxon>Magnoliopsida</taxon>
        <taxon>eudicotyledons</taxon>
        <taxon>Gunneridae</taxon>
        <taxon>Pentapetalae</taxon>
        <taxon>asterids</taxon>
        <taxon>lamiids</taxon>
        <taxon>Lamiales</taxon>
        <taxon>Orobanchaceae</taxon>
        <taxon>Buchnereae</taxon>
        <taxon>Striga</taxon>
    </lineage>
</organism>
<name>A0A5A7QAH7_STRAF</name>
<keyword evidence="1" id="KW-0378">Hydrolase</keyword>
<keyword evidence="2" id="KW-1185">Reference proteome</keyword>
<evidence type="ECO:0000313" key="1">
    <source>
        <dbReference type="EMBL" id="GER41926.1"/>
    </source>
</evidence>
<proteinExistence type="predicted"/>
<dbReference type="AlphaFoldDB" id="A0A5A7QAH7"/>
<accession>A0A5A7QAH7</accession>
<dbReference type="Proteomes" id="UP000325081">
    <property type="component" value="Unassembled WGS sequence"/>
</dbReference>
<sequence>MSNGSNKHLNADYKVLKICSFLIFYLPICEKHNGLDYDKLGNWIEWLKQVSASHIKQGQSIKCHRVRERIDYGEVKIGLQGVEISIFIFPFRVKYQSNYNQNGLQNHKLQTPLFAPPNKSAA</sequence>
<dbReference type="GO" id="GO:0016787">
    <property type="term" value="F:hydrolase activity"/>
    <property type="evidence" value="ECO:0007669"/>
    <property type="project" value="UniProtKB-KW"/>
</dbReference>
<gene>
    <name evidence="1" type="ORF">STAS_18674</name>
</gene>
<comment type="caution">
    <text evidence="1">The sequence shown here is derived from an EMBL/GenBank/DDBJ whole genome shotgun (WGS) entry which is preliminary data.</text>
</comment>
<reference evidence="2" key="1">
    <citation type="journal article" date="2019" name="Curr. Biol.">
        <title>Genome Sequence of Striga asiatica Provides Insight into the Evolution of Plant Parasitism.</title>
        <authorList>
            <person name="Yoshida S."/>
            <person name="Kim S."/>
            <person name="Wafula E.K."/>
            <person name="Tanskanen J."/>
            <person name="Kim Y.M."/>
            <person name="Honaas L."/>
            <person name="Yang Z."/>
            <person name="Spallek T."/>
            <person name="Conn C.E."/>
            <person name="Ichihashi Y."/>
            <person name="Cheong K."/>
            <person name="Cui S."/>
            <person name="Der J.P."/>
            <person name="Gundlach H."/>
            <person name="Jiao Y."/>
            <person name="Hori C."/>
            <person name="Ishida J.K."/>
            <person name="Kasahara H."/>
            <person name="Kiba T."/>
            <person name="Kim M.S."/>
            <person name="Koo N."/>
            <person name="Laohavisit A."/>
            <person name="Lee Y.H."/>
            <person name="Lumba S."/>
            <person name="McCourt P."/>
            <person name="Mortimer J.C."/>
            <person name="Mutuku J.M."/>
            <person name="Nomura T."/>
            <person name="Sasaki-Sekimoto Y."/>
            <person name="Seto Y."/>
            <person name="Wang Y."/>
            <person name="Wakatake T."/>
            <person name="Sakakibara H."/>
            <person name="Demura T."/>
            <person name="Yamaguchi S."/>
            <person name="Yoneyama K."/>
            <person name="Manabe R.I."/>
            <person name="Nelson D.C."/>
            <person name="Schulman A.H."/>
            <person name="Timko M.P."/>
            <person name="dePamphilis C.W."/>
            <person name="Choi D."/>
            <person name="Shirasu K."/>
        </authorList>
    </citation>
    <scope>NUCLEOTIDE SEQUENCE [LARGE SCALE GENOMIC DNA]</scope>
    <source>
        <strain evidence="2">cv. UVA1</strain>
    </source>
</reference>